<sequence length="290" mass="33109">MYSSVTQQTISFIEGQLSNELLLDNFAPVVGYSKFHLSRIFKAETGMTISEYIRMRRLAIAAMYLLYSSESILEIAFMLQFQSQEAFTRSFKELYAMPPGRYRKMMQTLYGMEEEEMEKQTDVRGWFLSGSHPQNYHFGVDEKIFHSGTKSGALYSINKPGLDSFGTMMQSFLSDDFKGKRIKLSCYLKTEQVDKCGAWCRIDNAAGDTLQFDNMDNRAITGTTDWNYYSIVLDVPQESTSIHFGVLLAGSGKVWADGFKFEEVDEKVPTTNMMTIEQLPKQPVNLTFSD</sequence>
<evidence type="ECO:0000256" key="1">
    <source>
        <dbReference type="ARBA" id="ARBA00023015"/>
    </source>
</evidence>
<reference evidence="5 6" key="1">
    <citation type="submission" date="2014-02" db="EMBL/GenBank/DDBJ databases">
        <title>Draft genome sequence of Lysinibacillus odysseyi NBRC 100172.</title>
        <authorList>
            <person name="Zhang F."/>
            <person name="Wang G."/>
            <person name="Zhang L."/>
        </authorList>
    </citation>
    <scope>NUCLEOTIDE SEQUENCE [LARGE SCALE GENOMIC DNA]</scope>
    <source>
        <strain evidence="5 6">NBRC 100172</strain>
    </source>
</reference>
<evidence type="ECO:0000313" key="5">
    <source>
        <dbReference type="EMBL" id="KGR81796.1"/>
    </source>
</evidence>
<dbReference type="InterPro" id="IPR009057">
    <property type="entry name" value="Homeodomain-like_sf"/>
</dbReference>
<dbReference type="GO" id="GO:0043565">
    <property type="term" value="F:sequence-specific DNA binding"/>
    <property type="evidence" value="ECO:0007669"/>
    <property type="project" value="InterPro"/>
</dbReference>
<dbReference type="Gene3D" id="1.10.10.60">
    <property type="entry name" value="Homeodomain-like"/>
    <property type="match status" value="2"/>
</dbReference>
<dbReference type="PANTHER" id="PTHR47504:SF6">
    <property type="entry name" value="ARAC-FAMILY TRANSCRIPTIONAL REGULATOR"/>
    <property type="match status" value="1"/>
</dbReference>
<dbReference type="STRING" id="1220589.CD32_20925"/>
<dbReference type="RefSeq" id="WP_036158684.1">
    <property type="nucleotide sequence ID" value="NZ_AVCX01000001.1"/>
</dbReference>
<dbReference type="Proteomes" id="UP000030437">
    <property type="component" value="Unassembled WGS sequence"/>
</dbReference>
<keyword evidence="1" id="KW-0805">Transcription regulation</keyword>
<dbReference type="InterPro" id="IPR018062">
    <property type="entry name" value="HTH_AraC-typ_CS"/>
</dbReference>
<dbReference type="PROSITE" id="PS01124">
    <property type="entry name" value="HTH_ARAC_FAMILY_2"/>
    <property type="match status" value="1"/>
</dbReference>
<dbReference type="SMART" id="SM00342">
    <property type="entry name" value="HTH_ARAC"/>
    <property type="match status" value="1"/>
</dbReference>
<dbReference type="EMBL" id="JPVP01000060">
    <property type="protein sequence ID" value="KGR81796.1"/>
    <property type="molecule type" value="Genomic_DNA"/>
</dbReference>
<dbReference type="SUPFAM" id="SSF46689">
    <property type="entry name" value="Homeodomain-like"/>
    <property type="match status" value="2"/>
</dbReference>
<name>A0A0A3IAN1_9BACI</name>
<dbReference type="PANTHER" id="PTHR47504">
    <property type="entry name" value="RIGHT ORIGIN-BINDING PROTEIN"/>
    <property type="match status" value="1"/>
</dbReference>
<gene>
    <name evidence="5" type="ORF">CD32_20925</name>
</gene>
<protein>
    <submittedName>
        <fullName evidence="5">Transcriptional regulator</fullName>
    </submittedName>
</protein>
<dbReference type="Gene3D" id="2.60.120.260">
    <property type="entry name" value="Galactose-binding domain-like"/>
    <property type="match status" value="1"/>
</dbReference>
<keyword evidence="3" id="KW-0804">Transcription</keyword>
<evidence type="ECO:0000313" key="6">
    <source>
        <dbReference type="Proteomes" id="UP000030437"/>
    </source>
</evidence>
<accession>A0A0A3IAN1</accession>
<dbReference type="PROSITE" id="PS00041">
    <property type="entry name" value="HTH_ARAC_FAMILY_1"/>
    <property type="match status" value="1"/>
</dbReference>
<keyword evidence="6" id="KW-1185">Reference proteome</keyword>
<evidence type="ECO:0000259" key="4">
    <source>
        <dbReference type="PROSITE" id="PS01124"/>
    </source>
</evidence>
<comment type="caution">
    <text evidence="5">The sequence shown here is derived from an EMBL/GenBank/DDBJ whole genome shotgun (WGS) entry which is preliminary data.</text>
</comment>
<evidence type="ECO:0000256" key="3">
    <source>
        <dbReference type="ARBA" id="ARBA00023163"/>
    </source>
</evidence>
<organism evidence="5 6">
    <name type="scientific">Lysinibacillus odysseyi 34hs-1 = NBRC 100172</name>
    <dbReference type="NCBI Taxonomy" id="1220589"/>
    <lineage>
        <taxon>Bacteria</taxon>
        <taxon>Bacillati</taxon>
        <taxon>Bacillota</taxon>
        <taxon>Bacilli</taxon>
        <taxon>Bacillales</taxon>
        <taxon>Bacillaceae</taxon>
        <taxon>Lysinibacillus</taxon>
    </lineage>
</organism>
<dbReference type="OrthoDB" id="8365150at2"/>
<keyword evidence="2" id="KW-0238">DNA-binding</keyword>
<evidence type="ECO:0000256" key="2">
    <source>
        <dbReference type="ARBA" id="ARBA00023125"/>
    </source>
</evidence>
<dbReference type="InterPro" id="IPR018060">
    <property type="entry name" value="HTH_AraC"/>
</dbReference>
<dbReference type="eggNOG" id="COG2207">
    <property type="taxonomic scope" value="Bacteria"/>
</dbReference>
<feature type="domain" description="HTH araC/xylS-type" evidence="4">
    <location>
        <begin position="7"/>
        <end position="105"/>
    </location>
</feature>
<dbReference type="InterPro" id="IPR050959">
    <property type="entry name" value="MarA-like"/>
</dbReference>
<dbReference type="AlphaFoldDB" id="A0A0A3IAN1"/>
<dbReference type="GO" id="GO:0003700">
    <property type="term" value="F:DNA-binding transcription factor activity"/>
    <property type="evidence" value="ECO:0007669"/>
    <property type="project" value="InterPro"/>
</dbReference>
<proteinExistence type="predicted"/>
<dbReference type="Pfam" id="PF12833">
    <property type="entry name" value="HTH_18"/>
    <property type="match status" value="1"/>
</dbReference>